<evidence type="ECO:0000313" key="4">
    <source>
        <dbReference type="Proteomes" id="UP000245379"/>
    </source>
</evidence>
<comment type="caution">
    <text evidence="3">The sequence shown here is derived from an EMBL/GenBank/DDBJ whole genome shotgun (WGS) entry which is preliminary data.</text>
</comment>
<dbReference type="Pfam" id="PF12476">
    <property type="entry name" value="DUF3696"/>
    <property type="match status" value="1"/>
</dbReference>
<feature type="domain" description="DUF3696" evidence="1">
    <location>
        <begin position="329"/>
        <end position="379"/>
    </location>
</feature>
<keyword evidence="4" id="KW-1185">Reference proteome</keyword>
<evidence type="ECO:0000259" key="1">
    <source>
        <dbReference type="Pfam" id="PF12476"/>
    </source>
</evidence>
<dbReference type="AlphaFoldDB" id="A0A317EMB2"/>
<dbReference type="Pfam" id="PF13304">
    <property type="entry name" value="AAA_21"/>
    <property type="match status" value="1"/>
</dbReference>
<accession>A0A317EMB2</accession>
<dbReference type="PANTHER" id="PTHR43581">
    <property type="entry name" value="ATP/GTP PHOSPHATASE"/>
    <property type="match status" value="1"/>
</dbReference>
<reference evidence="3 4" key="1">
    <citation type="submission" date="2018-05" db="EMBL/GenBank/DDBJ databases">
        <title>Pedobacter paludis sp. nov., isolated from wetland soil.</title>
        <authorList>
            <person name="Zhang Y."/>
            <person name="Wang G."/>
        </authorList>
    </citation>
    <scope>NUCLEOTIDE SEQUENCE [LARGE SCALE GENOMIC DNA]</scope>
    <source>
        <strain evidence="3 4">KCTC22721</strain>
    </source>
</reference>
<protein>
    <submittedName>
        <fullName evidence="3">DUF3696 domain-containing protein</fullName>
    </submittedName>
</protein>
<evidence type="ECO:0000259" key="2">
    <source>
        <dbReference type="Pfam" id="PF13304"/>
    </source>
</evidence>
<dbReference type="PIRSF" id="PIRSF034888">
    <property type="entry name" value="P-loop_UCP034888"/>
    <property type="match status" value="1"/>
</dbReference>
<evidence type="ECO:0000313" key="3">
    <source>
        <dbReference type="EMBL" id="PWS27109.1"/>
    </source>
</evidence>
<dbReference type="EMBL" id="QGNZ01000003">
    <property type="protein sequence ID" value="PWS27109.1"/>
    <property type="molecule type" value="Genomic_DNA"/>
</dbReference>
<dbReference type="GO" id="GO:0005524">
    <property type="term" value="F:ATP binding"/>
    <property type="evidence" value="ECO:0007669"/>
    <property type="project" value="InterPro"/>
</dbReference>
<organism evidence="3 4">
    <name type="scientific">Pedobacter yonginense</name>
    <dbReference type="NCBI Taxonomy" id="651869"/>
    <lineage>
        <taxon>Bacteria</taxon>
        <taxon>Pseudomonadati</taxon>
        <taxon>Bacteroidota</taxon>
        <taxon>Sphingobacteriia</taxon>
        <taxon>Sphingobacteriales</taxon>
        <taxon>Sphingobacteriaceae</taxon>
        <taxon>Pedobacter</taxon>
    </lineage>
</organism>
<dbReference type="InterPro" id="IPR014592">
    <property type="entry name" value="P-loop_UCP034888"/>
</dbReference>
<dbReference type="PANTHER" id="PTHR43581:SF2">
    <property type="entry name" value="EXCINUCLEASE ATPASE SUBUNIT"/>
    <property type="match status" value="1"/>
</dbReference>
<dbReference type="RefSeq" id="WP_109926443.1">
    <property type="nucleotide sequence ID" value="NZ_QGNZ01000003.1"/>
</dbReference>
<dbReference type="OrthoDB" id="747555at2"/>
<dbReference type="InterPro" id="IPR022532">
    <property type="entry name" value="DUF3696"/>
</dbReference>
<dbReference type="InterPro" id="IPR003959">
    <property type="entry name" value="ATPase_AAA_core"/>
</dbReference>
<dbReference type="GO" id="GO:0016887">
    <property type="term" value="F:ATP hydrolysis activity"/>
    <property type="evidence" value="ECO:0007669"/>
    <property type="project" value="InterPro"/>
</dbReference>
<dbReference type="InterPro" id="IPR051396">
    <property type="entry name" value="Bact_Antivir_Def_Nuclease"/>
</dbReference>
<dbReference type="Gene3D" id="3.40.50.300">
    <property type="entry name" value="P-loop containing nucleotide triphosphate hydrolases"/>
    <property type="match status" value="1"/>
</dbReference>
<feature type="domain" description="ATPase AAA-type core" evidence="2">
    <location>
        <begin position="23"/>
        <end position="319"/>
    </location>
</feature>
<gene>
    <name evidence="3" type="ORF">DHW03_13980</name>
</gene>
<sequence>MISKIKIGNFKSLKDLTLDCGKLNIITGLNSMGKSSIIQAFLLLRQSFDRGFLKKEGLSLRGDLVDIGVAREALYQYAAKEEIQFDLNFEGHADAHSWIFGYQLNEEGKQYNYNESDFIPFAEDSRNAYDSNDVDLASLSLFNAHFKYLDADRWVKNQYERSDFHVVQNRGVGRNGEYTAHYLASFGEENIEESLMYPGTENKNLLAQVSAWMGDISPGTIVKAEKIQGVNSVKLSYEFETTTGRTNEVSPLNVGFGMTYVLPVIVLLLSARPGDIILIENPESHIHPKGQSSIGRLLTKVANLGVQLFIETHSDHILNGTRVGIKDGISSELVKIFFIERGEFNTELYSQAILPEIDNEGGIKNWPKDFFDQSIKDLNYLFGI</sequence>
<name>A0A317EMB2_9SPHI</name>
<dbReference type="InterPro" id="IPR027417">
    <property type="entry name" value="P-loop_NTPase"/>
</dbReference>
<dbReference type="Proteomes" id="UP000245379">
    <property type="component" value="Unassembled WGS sequence"/>
</dbReference>
<proteinExistence type="predicted"/>
<dbReference type="SUPFAM" id="SSF52540">
    <property type="entry name" value="P-loop containing nucleoside triphosphate hydrolases"/>
    <property type="match status" value="1"/>
</dbReference>